<keyword evidence="4 7" id="KW-1133">Transmembrane helix</keyword>
<evidence type="ECO:0000256" key="4">
    <source>
        <dbReference type="ARBA" id="ARBA00022989"/>
    </source>
</evidence>
<name>A0A0F6SRZ0_9CORY</name>
<evidence type="ECO:0000256" key="7">
    <source>
        <dbReference type="SAM" id="Phobius"/>
    </source>
</evidence>
<evidence type="ECO:0000313" key="11">
    <source>
        <dbReference type="Proteomes" id="UP000034037"/>
    </source>
</evidence>
<evidence type="ECO:0000256" key="3">
    <source>
        <dbReference type="ARBA" id="ARBA00022692"/>
    </source>
</evidence>
<dbReference type="EMBL" id="CP011309">
    <property type="protein sequence ID" value="AKF28794.1"/>
    <property type="molecule type" value="Genomic_DNA"/>
</dbReference>
<keyword evidence="3 7" id="KW-0812">Transmembrane</keyword>
<feature type="transmembrane region" description="Helical" evidence="7">
    <location>
        <begin position="344"/>
        <end position="372"/>
    </location>
</feature>
<proteinExistence type="inferred from homology"/>
<dbReference type="PATRIC" id="fig|92706.3.peg.3219"/>
<comment type="similarity">
    <text evidence="6">Belongs to the ABC-4 integral membrane protein family.</text>
</comment>
<evidence type="ECO:0000313" key="10">
    <source>
        <dbReference type="EMBL" id="AKF28794.1"/>
    </source>
</evidence>
<feature type="transmembrane region" description="Helical" evidence="7">
    <location>
        <begin position="21"/>
        <end position="42"/>
    </location>
</feature>
<sequence length="421" mass="44751">MSLAESILLALTSLRSNKMRALLTLLGVIIGIASVIGILTIGKALQDQTLNSLESLGANDLSAQVEERPDEDSPEPDMFAFSGAANSSGNLIPEETVDTLRDRFAGSITGISVGGMGTQGTLIGDTADLKSDLLGVNEDYMWMNGVEMNYGRAITQDDVAAQRPVAIIAPDTFNTLFDANPNLALGSEVAFELNGQETFLRVIGVYKEAAAGGLVGSMPTVHTYTPYTVANDITHTEDGFNTLSIRAAQGVDQDSLKGSLQTYFDALYANNDSHHVAMLDFRKQIEEFNTILGAMSLGISAIGGISLLVGGIGVMNIMLVSVTERTREIGVRKALGARRRDIRLQFVVEAMIICFIGGILGVLLGGILGLIMSSAIGYISLPPLSGIVIALVFSMAIGLFFGYYPANKAAKLDPIDALRYE</sequence>
<evidence type="ECO:0000256" key="2">
    <source>
        <dbReference type="ARBA" id="ARBA00022475"/>
    </source>
</evidence>
<dbReference type="InterPro" id="IPR025857">
    <property type="entry name" value="MacB_PCD"/>
</dbReference>
<dbReference type="GO" id="GO:0022857">
    <property type="term" value="F:transmembrane transporter activity"/>
    <property type="evidence" value="ECO:0007669"/>
    <property type="project" value="TreeGrafter"/>
</dbReference>
<reference evidence="10 11" key="1">
    <citation type="submission" date="2015-04" db="EMBL/GenBank/DDBJ databases">
        <title>Complete Genome Sequence of Brevibacterium flavum ATCC 15168.</title>
        <authorList>
            <person name="Ahn J."/>
            <person name="Park G."/>
            <person name="Jeon W."/>
            <person name="Jang Y."/>
            <person name="Jang M."/>
            <person name="Lee H."/>
            <person name="Lee H."/>
        </authorList>
    </citation>
    <scope>NUCLEOTIDE SEQUENCE [LARGE SCALE GENOMIC DNA]</scope>
    <source>
        <strain evidence="10 11">ATCC 15168</strain>
    </source>
</reference>
<keyword evidence="2" id="KW-1003">Cell membrane</keyword>
<dbReference type="PANTHER" id="PTHR30572">
    <property type="entry name" value="MEMBRANE COMPONENT OF TRANSPORTER-RELATED"/>
    <property type="match status" value="1"/>
</dbReference>
<organism evidence="10 11">
    <name type="scientific">[Brevibacterium] flavum</name>
    <dbReference type="NCBI Taxonomy" id="92706"/>
    <lineage>
        <taxon>Bacteria</taxon>
        <taxon>Bacillati</taxon>
        <taxon>Actinomycetota</taxon>
        <taxon>Actinomycetes</taxon>
        <taxon>Mycobacteriales</taxon>
        <taxon>Corynebacteriaceae</taxon>
        <taxon>Corynebacterium</taxon>
    </lineage>
</organism>
<dbReference type="InterPro" id="IPR050250">
    <property type="entry name" value="Macrolide_Exporter_MacB"/>
</dbReference>
<dbReference type="InterPro" id="IPR003838">
    <property type="entry name" value="ABC3_permease_C"/>
</dbReference>
<keyword evidence="11" id="KW-1185">Reference proteome</keyword>
<evidence type="ECO:0000256" key="5">
    <source>
        <dbReference type="ARBA" id="ARBA00023136"/>
    </source>
</evidence>
<dbReference type="GO" id="GO:0005886">
    <property type="term" value="C:plasma membrane"/>
    <property type="evidence" value="ECO:0007669"/>
    <property type="project" value="UniProtKB-SubCell"/>
</dbReference>
<keyword evidence="5 7" id="KW-0472">Membrane</keyword>
<evidence type="ECO:0000256" key="1">
    <source>
        <dbReference type="ARBA" id="ARBA00004651"/>
    </source>
</evidence>
<feature type="transmembrane region" description="Helical" evidence="7">
    <location>
        <begin position="291"/>
        <end position="323"/>
    </location>
</feature>
<evidence type="ECO:0000259" key="8">
    <source>
        <dbReference type="Pfam" id="PF02687"/>
    </source>
</evidence>
<dbReference type="PANTHER" id="PTHR30572:SF4">
    <property type="entry name" value="ABC TRANSPORTER PERMEASE YTRF"/>
    <property type="match status" value="1"/>
</dbReference>
<protein>
    <submittedName>
        <fullName evidence="10">ABC transporter permease</fullName>
    </submittedName>
</protein>
<evidence type="ECO:0000256" key="6">
    <source>
        <dbReference type="ARBA" id="ARBA00038076"/>
    </source>
</evidence>
<comment type="subcellular location">
    <subcellularLocation>
        <location evidence="1">Cell membrane</location>
        <topology evidence="1">Multi-pass membrane protein</topology>
    </subcellularLocation>
</comment>
<gene>
    <name evidence="10" type="ORF">YH66_15305</name>
</gene>
<dbReference type="RefSeq" id="WP_003861208.1">
    <property type="nucleotide sequence ID" value="NZ_CP011309.1"/>
</dbReference>
<dbReference type="Pfam" id="PF12704">
    <property type="entry name" value="MacB_PCD"/>
    <property type="match status" value="1"/>
</dbReference>
<feature type="transmembrane region" description="Helical" evidence="7">
    <location>
        <begin position="384"/>
        <end position="404"/>
    </location>
</feature>
<dbReference type="Proteomes" id="UP000034037">
    <property type="component" value="Chromosome"/>
</dbReference>
<feature type="domain" description="ABC3 transporter permease C-terminal" evidence="8">
    <location>
        <begin position="302"/>
        <end position="414"/>
    </location>
</feature>
<dbReference type="AlphaFoldDB" id="A0A0F6SRZ0"/>
<dbReference type="HOGENOM" id="CLU_000604_8_0_11"/>
<feature type="domain" description="MacB-like periplasmic core" evidence="9">
    <location>
        <begin position="22"/>
        <end position="262"/>
    </location>
</feature>
<accession>A0A0F6SRZ0</accession>
<dbReference type="Pfam" id="PF02687">
    <property type="entry name" value="FtsX"/>
    <property type="match status" value="1"/>
</dbReference>
<evidence type="ECO:0000259" key="9">
    <source>
        <dbReference type="Pfam" id="PF12704"/>
    </source>
</evidence>